<reference evidence="1" key="1">
    <citation type="submission" date="2022-03" db="EMBL/GenBank/DDBJ databases">
        <title>A functionally conserved STORR gene fusion in Papaver species that diverged 16.8 million years ago.</title>
        <authorList>
            <person name="Catania T."/>
        </authorList>
    </citation>
    <scope>NUCLEOTIDE SEQUENCE</scope>
    <source>
        <strain evidence="1">S-191538</strain>
    </source>
</reference>
<dbReference type="AlphaFoldDB" id="A0AA41VMF7"/>
<proteinExistence type="predicted"/>
<name>A0AA41VMF7_PAPNU</name>
<organism evidence="1 2">
    <name type="scientific">Papaver nudicaule</name>
    <name type="common">Iceland poppy</name>
    <dbReference type="NCBI Taxonomy" id="74823"/>
    <lineage>
        <taxon>Eukaryota</taxon>
        <taxon>Viridiplantae</taxon>
        <taxon>Streptophyta</taxon>
        <taxon>Embryophyta</taxon>
        <taxon>Tracheophyta</taxon>
        <taxon>Spermatophyta</taxon>
        <taxon>Magnoliopsida</taxon>
        <taxon>Ranunculales</taxon>
        <taxon>Papaveraceae</taxon>
        <taxon>Papaveroideae</taxon>
        <taxon>Papaver</taxon>
    </lineage>
</organism>
<protein>
    <submittedName>
        <fullName evidence="1">Uncharacterized protein</fullName>
    </submittedName>
</protein>
<sequence length="161" mass="18585">MEQLSVGKMDMRQPREYDVFEDRSKFISCISGVSTKKLYELLKLDEDQEQSGEFDTLDVTLSSEEIIISSLVKFSSPRVRFLRRPNEPLSFRVEHKYLRNLLRVMAIGPEFHPIHLAYQPEEKLLVFGDAQGRGCIEVVPINKKEISEALLHLQLNNSSEC</sequence>
<gene>
    <name evidence="1" type="ORF">MKW94_028688</name>
</gene>
<comment type="caution">
    <text evidence="1">The sequence shown here is derived from an EMBL/GenBank/DDBJ whole genome shotgun (WGS) entry which is preliminary data.</text>
</comment>
<accession>A0AA41VMF7</accession>
<keyword evidence="2" id="KW-1185">Reference proteome</keyword>
<dbReference type="Proteomes" id="UP001177140">
    <property type="component" value="Unassembled WGS sequence"/>
</dbReference>
<dbReference type="EMBL" id="JAJJMA010251045">
    <property type="protein sequence ID" value="MCL7043819.1"/>
    <property type="molecule type" value="Genomic_DNA"/>
</dbReference>
<evidence type="ECO:0000313" key="1">
    <source>
        <dbReference type="EMBL" id="MCL7043819.1"/>
    </source>
</evidence>
<evidence type="ECO:0000313" key="2">
    <source>
        <dbReference type="Proteomes" id="UP001177140"/>
    </source>
</evidence>